<keyword evidence="23" id="KW-1185">Reference proteome</keyword>
<dbReference type="PANTHER" id="PTHR21022">
    <property type="entry name" value="PREPHENATE DEHYDRATASE P PROTEIN"/>
    <property type="match status" value="1"/>
</dbReference>
<sequence>MKLQHFREEIDNIDDKILELLDKRMEIVKRIGKTKTTNNIPIYHPKREQEIINRLSAKNPNFLTKSAIEAIYLEVFAVSRNLELPEKVAYLGPIGSYTHQAAESRFGAMCEYFSHNTIQSTIKSLESGRVSYAVIPIENNQNGFVGETLDLLRDTRYNIVAEVYMPIHHCFASLSEKLDEIEVLYSKDIAFGQCFNFLNEHSLDHIERIPVESTAKAAQLASENKKSAAICSSIASKLYNVPVMFDNIEDTSGNKTRFIIMSNFKNQKSGNDKTTIFANLEGSDKPGVLYQLLYDVRDLNINMTSIQSRPSKMNGNFEYCFFIDIDGHIDDANVSELFSRYRKELKWLGSYLKNC</sequence>
<comment type="pathway">
    <text evidence="5">Metabolic intermediate biosynthesis; prephenate biosynthesis; prephenate from chorismate: step 1/1.</text>
</comment>
<reference evidence="22 23" key="1">
    <citation type="submission" date="2023-01" db="EMBL/GenBank/DDBJ databases">
        <title>Description of Helicobacter ibis sp. nov. isolated from faecal droppings of black-faced ibis (Theristicus melanopis).</title>
        <authorList>
            <person name="Lopez-Cantillo M."/>
            <person name="Vidal-Veuthey B."/>
            <person name="Mella A."/>
            <person name="De La Haba R."/>
            <person name="Collado L."/>
        </authorList>
    </citation>
    <scope>NUCLEOTIDE SEQUENCE [LARGE SCALE GENOMIC DNA]</scope>
    <source>
        <strain evidence="22 23">A82</strain>
    </source>
</reference>
<evidence type="ECO:0000256" key="8">
    <source>
        <dbReference type="ARBA" id="ARBA00014401"/>
    </source>
</evidence>
<evidence type="ECO:0000256" key="16">
    <source>
        <dbReference type="ARBA" id="ARBA00031175"/>
    </source>
</evidence>
<comment type="subcellular location">
    <subcellularLocation>
        <location evidence="3">Cytoplasm</location>
    </subcellularLocation>
</comment>
<evidence type="ECO:0000256" key="18">
    <source>
        <dbReference type="ARBA" id="ARBA00047848"/>
    </source>
</evidence>
<feature type="domain" description="ACT" evidence="21">
    <location>
        <begin position="277"/>
        <end position="355"/>
    </location>
</feature>
<evidence type="ECO:0000256" key="2">
    <source>
        <dbReference type="ARBA" id="ARBA00002364"/>
    </source>
</evidence>
<dbReference type="InterPro" id="IPR036263">
    <property type="entry name" value="Chorismate_II_sf"/>
</dbReference>
<organism evidence="22 23">
    <name type="scientific">Helicobacter ibis</name>
    <dbReference type="NCBI Taxonomy" id="2962633"/>
    <lineage>
        <taxon>Bacteria</taxon>
        <taxon>Pseudomonadati</taxon>
        <taxon>Campylobacterota</taxon>
        <taxon>Epsilonproteobacteria</taxon>
        <taxon>Campylobacterales</taxon>
        <taxon>Helicobacteraceae</taxon>
        <taxon>Helicobacter</taxon>
    </lineage>
</organism>
<dbReference type="InterPro" id="IPR018528">
    <property type="entry name" value="Preph_deHydtase_CS"/>
</dbReference>
<dbReference type="Pfam" id="PF00800">
    <property type="entry name" value="PDT"/>
    <property type="match status" value="1"/>
</dbReference>
<comment type="function">
    <text evidence="2">Catalyzes the Claisen rearrangement of chorismate to prephenate and the decarboxylation/dehydration of prephenate to phenylpyruvate.</text>
</comment>
<dbReference type="SMART" id="SM00830">
    <property type="entry name" value="CM_2"/>
    <property type="match status" value="1"/>
</dbReference>
<evidence type="ECO:0000256" key="15">
    <source>
        <dbReference type="ARBA" id="ARBA00023268"/>
    </source>
</evidence>
<gene>
    <name evidence="22" type="primary">pheA</name>
    <name evidence="22" type="ORF">PF021_03280</name>
</gene>
<dbReference type="InterPro" id="IPR002912">
    <property type="entry name" value="ACT_dom"/>
</dbReference>
<feature type="domain" description="Prephenate dehydratase" evidence="20">
    <location>
        <begin position="87"/>
        <end position="263"/>
    </location>
</feature>
<dbReference type="InterPro" id="IPR010957">
    <property type="entry name" value="G/b/e-P-prot_chorismate_mutase"/>
</dbReference>
<evidence type="ECO:0000256" key="14">
    <source>
        <dbReference type="ARBA" id="ARBA00023239"/>
    </source>
</evidence>
<dbReference type="Pfam" id="PF01817">
    <property type="entry name" value="CM_2"/>
    <property type="match status" value="1"/>
</dbReference>
<evidence type="ECO:0000259" key="19">
    <source>
        <dbReference type="PROSITE" id="PS51168"/>
    </source>
</evidence>
<dbReference type="Gene3D" id="1.20.59.10">
    <property type="entry name" value="Chorismate mutase"/>
    <property type="match status" value="1"/>
</dbReference>
<keyword evidence="13 22" id="KW-0413">Isomerase</keyword>
<dbReference type="InterPro" id="IPR036979">
    <property type="entry name" value="CM_dom_sf"/>
</dbReference>
<evidence type="ECO:0000256" key="6">
    <source>
        <dbReference type="ARBA" id="ARBA00012404"/>
    </source>
</evidence>
<dbReference type="InterPro" id="IPR008242">
    <property type="entry name" value="Chor_mutase/pphenate_deHydtase"/>
</dbReference>
<dbReference type="CDD" id="cd13630">
    <property type="entry name" value="PBP2_PDT_1"/>
    <property type="match status" value="1"/>
</dbReference>
<evidence type="ECO:0000256" key="5">
    <source>
        <dbReference type="ARBA" id="ARBA00004817"/>
    </source>
</evidence>
<evidence type="ECO:0000259" key="20">
    <source>
        <dbReference type="PROSITE" id="PS51171"/>
    </source>
</evidence>
<protein>
    <recommendedName>
        <fullName evidence="8">Bifunctional chorismate mutase/prephenate dehydratase</fullName>
        <ecNumber evidence="7">4.2.1.51</ecNumber>
        <ecNumber evidence="6">5.4.99.5</ecNumber>
    </recommendedName>
    <alternativeName>
        <fullName evidence="17">Chorismate mutase-prephenate dehydratase</fullName>
    </alternativeName>
    <alternativeName>
        <fullName evidence="16">p-protein</fullName>
    </alternativeName>
</protein>
<evidence type="ECO:0000256" key="13">
    <source>
        <dbReference type="ARBA" id="ARBA00023235"/>
    </source>
</evidence>
<dbReference type="RefSeq" id="WP_271020969.1">
    <property type="nucleotide sequence ID" value="NZ_JAQHXR010000001.1"/>
</dbReference>
<proteinExistence type="predicted"/>
<keyword evidence="11" id="KW-0057">Aromatic amino acid biosynthesis</keyword>
<dbReference type="PROSITE" id="PS51168">
    <property type="entry name" value="CHORISMATE_MUT_2"/>
    <property type="match status" value="1"/>
</dbReference>
<dbReference type="PROSITE" id="PS51171">
    <property type="entry name" value="PREPHENATE_DEHYDR_3"/>
    <property type="match status" value="1"/>
</dbReference>
<evidence type="ECO:0000256" key="17">
    <source>
        <dbReference type="ARBA" id="ARBA00031520"/>
    </source>
</evidence>
<dbReference type="SUPFAM" id="SSF55021">
    <property type="entry name" value="ACT-like"/>
    <property type="match status" value="1"/>
</dbReference>
<dbReference type="NCBIfam" id="TIGR01807">
    <property type="entry name" value="CM_P2"/>
    <property type="match status" value="1"/>
</dbReference>
<feature type="domain" description="Chorismate mutase" evidence="19">
    <location>
        <begin position="1"/>
        <end position="87"/>
    </location>
</feature>
<dbReference type="Gene3D" id="3.40.190.10">
    <property type="entry name" value="Periplasmic binding protein-like II"/>
    <property type="match status" value="2"/>
</dbReference>
<dbReference type="PROSITE" id="PS00857">
    <property type="entry name" value="PREPHENATE_DEHYDR_1"/>
    <property type="match status" value="1"/>
</dbReference>
<name>A0ABT4VDB6_9HELI</name>
<keyword evidence="15" id="KW-0511">Multifunctional enzyme</keyword>
<dbReference type="InterPro" id="IPR001086">
    <property type="entry name" value="Preph_deHydtase"/>
</dbReference>
<evidence type="ECO:0000256" key="9">
    <source>
        <dbReference type="ARBA" id="ARBA00022490"/>
    </source>
</evidence>
<evidence type="ECO:0000313" key="22">
    <source>
        <dbReference type="EMBL" id="MDA3968694.1"/>
    </source>
</evidence>
<dbReference type="InterPro" id="IPR002701">
    <property type="entry name" value="CM_II_prokaryot"/>
</dbReference>
<dbReference type="PANTHER" id="PTHR21022:SF19">
    <property type="entry name" value="PREPHENATE DEHYDRATASE-RELATED"/>
    <property type="match status" value="1"/>
</dbReference>
<dbReference type="EC" id="5.4.99.5" evidence="6"/>
<dbReference type="PROSITE" id="PS51671">
    <property type="entry name" value="ACT"/>
    <property type="match status" value="1"/>
</dbReference>
<evidence type="ECO:0000256" key="1">
    <source>
        <dbReference type="ARBA" id="ARBA00000824"/>
    </source>
</evidence>
<evidence type="ECO:0000256" key="12">
    <source>
        <dbReference type="ARBA" id="ARBA00023222"/>
    </source>
</evidence>
<keyword evidence="12" id="KW-0584">Phenylalanine biosynthesis</keyword>
<dbReference type="SUPFAM" id="SSF53850">
    <property type="entry name" value="Periplasmic binding protein-like II"/>
    <property type="match status" value="1"/>
</dbReference>
<keyword evidence="10" id="KW-0028">Amino-acid biosynthesis</keyword>
<dbReference type="InterPro" id="IPR045865">
    <property type="entry name" value="ACT-like_dom_sf"/>
</dbReference>
<dbReference type="Gene3D" id="3.30.70.260">
    <property type="match status" value="1"/>
</dbReference>
<dbReference type="Proteomes" id="UP001210261">
    <property type="component" value="Unassembled WGS sequence"/>
</dbReference>
<dbReference type="CDD" id="cd04905">
    <property type="entry name" value="ACT_CM-PDT"/>
    <property type="match status" value="1"/>
</dbReference>
<evidence type="ECO:0000256" key="3">
    <source>
        <dbReference type="ARBA" id="ARBA00004496"/>
    </source>
</evidence>
<comment type="pathway">
    <text evidence="4">Amino-acid biosynthesis; L-phenylalanine biosynthesis; phenylpyruvate from prephenate: step 1/1.</text>
</comment>
<accession>A0ABT4VDB6</accession>
<dbReference type="PIRSF" id="PIRSF001500">
    <property type="entry name" value="Chor_mut_pdt_Ppr"/>
    <property type="match status" value="1"/>
</dbReference>
<dbReference type="GO" id="GO:0004106">
    <property type="term" value="F:chorismate mutase activity"/>
    <property type="evidence" value="ECO:0007669"/>
    <property type="project" value="UniProtKB-EC"/>
</dbReference>
<evidence type="ECO:0000256" key="4">
    <source>
        <dbReference type="ARBA" id="ARBA00004741"/>
    </source>
</evidence>
<evidence type="ECO:0000256" key="11">
    <source>
        <dbReference type="ARBA" id="ARBA00023141"/>
    </source>
</evidence>
<comment type="catalytic activity">
    <reaction evidence="1">
        <text>chorismate = prephenate</text>
        <dbReference type="Rhea" id="RHEA:13897"/>
        <dbReference type="ChEBI" id="CHEBI:29748"/>
        <dbReference type="ChEBI" id="CHEBI:29934"/>
        <dbReference type="EC" id="5.4.99.5"/>
    </reaction>
</comment>
<keyword evidence="9" id="KW-0963">Cytoplasm</keyword>
<keyword evidence="14" id="KW-0456">Lyase</keyword>
<dbReference type="EC" id="4.2.1.51" evidence="7"/>
<dbReference type="NCBIfam" id="TIGR01808">
    <property type="entry name" value="CM_M_hiGC-arch"/>
    <property type="match status" value="1"/>
</dbReference>
<dbReference type="EMBL" id="JAQHXR010000001">
    <property type="protein sequence ID" value="MDA3968694.1"/>
    <property type="molecule type" value="Genomic_DNA"/>
</dbReference>
<comment type="catalytic activity">
    <reaction evidence="18">
        <text>prephenate + H(+) = 3-phenylpyruvate + CO2 + H2O</text>
        <dbReference type="Rhea" id="RHEA:21648"/>
        <dbReference type="ChEBI" id="CHEBI:15377"/>
        <dbReference type="ChEBI" id="CHEBI:15378"/>
        <dbReference type="ChEBI" id="CHEBI:16526"/>
        <dbReference type="ChEBI" id="CHEBI:18005"/>
        <dbReference type="ChEBI" id="CHEBI:29934"/>
        <dbReference type="EC" id="4.2.1.51"/>
    </reaction>
</comment>
<evidence type="ECO:0000256" key="7">
    <source>
        <dbReference type="ARBA" id="ARBA00013147"/>
    </source>
</evidence>
<comment type="caution">
    <text evidence="22">The sequence shown here is derived from an EMBL/GenBank/DDBJ whole genome shotgun (WGS) entry which is preliminary data.</text>
</comment>
<dbReference type="InterPro" id="IPR010958">
    <property type="entry name" value="Chorismate_mutase_highGC-bac"/>
</dbReference>
<dbReference type="SUPFAM" id="SSF48600">
    <property type="entry name" value="Chorismate mutase II"/>
    <property type="match status" value="1"/>
</dbReference>
<evidence type="ECO:0000313" key="23">
    <source>
        <dbReference type="Proteomes" id="UP001210261"/>
    </source>
</evidence>
<evidence type="ECO:0000259" key="21">
    <source>
        <dbReference type="PROSITE" id="PS51671"/>
    </source>
</evidence>
<evidence type="ECO:0000256" key="10">
    <source>
        <dbReference type="ARBA" id="ARBA00022605"/>
    </source>
</evidence>